<dbReference type="HOGENOM" id="CLU_1892619_0_0_6"/>
<reference evidence="2" key="1">
    <citation type="journal article" date="2005" name="Proc. Natl. Acad. Sci. U.S.A.">
        <title>The psychrophilic lifestyle as revealed by the genome sequence of Colwellia psychrerythraea 34H through genomic and proteomic analyses.</title>
        <authorList>
            <person name="Methe B.A."/>
            <person name="Nelson K.E."/>
            <person name="Deming J.W."/>
            <person name="Momen B."/>
            <person name="Melamud E."/>
            <person name="Zhang X."/>
            <person name="Moult J."/>
            <person name="Madupu R."/>
            <person name="Nelson W.C."/>
            <person name="Dodson R.J."/>
            <person name="Brinkac L.M."/>
            <person name="Daugherty S.C."/>
            <person name="Durkin A.S."/>
            <person name="DeBoy R.T."/>
            <person name="Kolonay J.F."/>
            <person name="Sullivan S.A."/>
            <person name="Zhou L."/>
            <person name="Davidsen T.M."/>
            <person name="Wu M."/>
            <person name="Huston A.L."/>
            <person name="Lewis M."/>
            <person name="Weaver B."/>
            <person name="Weidman J.F."/>
            <person name="Khouri H."/>
            <person name="Utterback T.R."/>
            <person name="Feldblyum T.V."/>
            <person name="Fraser C.M."/>
        </authorList>
    </citation>
    <scope>NUCLEOTIDE SEQUENCE [LARGE SCALE GENOMIC DNA]</scope>
    <source>
        <strain evidence="2">34H</strain>
    </source>
</reference>
<dbReference type="KEGG" id="cps:CPS_3120"/>
<dbReference type="EMBL" id="CP000083">
    <property type="protein sequence ID" value="AAZ28643.1"/>
    <property type="molecule type" value="Genomic_DNA"/>
</dbReference>
<accession>Q47ZF3</accession>
<sequence>MNCESNLYNKALIYQGVGMSFRGNKFYIASFIICTILAIIVQQMRTDLFGINNLLDTFLGSAPSFLYLFGILSVIPMVLPNIKKLNKSVLIVTAGALTYEIEQYWTSMFFDLSDIIATILAALLMIFLHKIIAR</sequence>
<feature type="transmembrane region" description="Helical" evidence="1">
    <location>
        <begin position="89"/>
        <end position="106"/>
    </location>
</feature>
<name>Q47ZF3_COLP3</name>
<gene>
    <name evidence="2" type="ordered locus">CPS_3120</name>
</gene>
<keyword evidence="1" id="KW-0472">Membrane</keyword>
<proteinExistence type="predicted"/>
<protein>
    <submittedName>
        <fullName evidence="2">Putative membrane protein</fullName>
    </submittedName>
</protein>
<feature type="transmembrane region" description="Helical" evidence="1">
    <location>
        <begin position="64"/>
        <end position="82"/>
    </location>
</feature>
<feature type="transmembrane region" description="Helical" evidence="1">
    <location>
        <begin position="112"/>
        <end position="132"/>
    </location>
</feature>
<dbReference type="STRING" id="167879.CPS_3120"/>
<keyword evidence="1" id="KW-1133">Transmembrane helix</keyword>
<dbReference type="AlphaFoldDB" id="Q47ZF3"/>
<dbReference type="Proteomes" id="UP000000547">
    <property type="component" value="Chromosome"/>
</dbReference>
<evidence type="ECO:0000313" key="3">
    <source>
        <dbReference type="Proteomes" id="UP000000547"/>
    </source>
</evidence>
<feature type="transmembrane region" description="Helical" evidence="1">
    <location>
        <begin position="26"/>
        <end position="44"/>
    </location>
</feature>
<organism evidence="2 3">
    <name type="scientific">Colwellia psychrerythraea (strain 34H / ATCC BAA-681)</name>
    <name type="common">Vibrio psychroerythus</name>
    <dbReference type="NCBI Taxonomy" id="167879"/>
    <lineage>
        <taxon>Bacteria</taxon>
        <taxon>Pseudomonadati</taxon>
        <taxon>Pseudomonadota</taxon>
        <taxon>Gammaproteobacteria</taxon>
        <taxon>Alteromonadales</taxon>
        <taxon>Colwelliaceae</taxon>
        <taxon>Colwellia</taxon>
    </lineage>
</organism>
<evidence type="ECO:0000313" key="2">
    <source>
        <dbReference type="EMBL" id="AAZ28643.1"/>
    </source>
</evidence>
<evidence type="ECO:0000256" key="1">
    <source>
        <dbReference type="SAM" id="Phobius"/>
    </source>
</evidence>
<keyword evidence="1" id="KW-0812">Transmembrane</keyword>